<evidence type="ECO:0008006" key="17">
    <source>
        <dbReference type="Google" id="ProtNLM"/>
    </source>
</evidence>
<dbReference type="GO" id="GO:0060341">
    <property type="term" value="P:regulation of cellular localization"/>
    <property type="evidence" value="ECO:0007669"/>
    <property type="project" value="TreeGrafter"/>
</dbReference>
<feature type="compositionally biased region" description="Polar residues" evidence="12">
    <location>
        <begin position="344"/>
        <end position="358"/>
    </location>
</feature>
<dbReference type="SMART" id="SM00228">
    <property type="entry name" value="PDZ"/>
    <property type="match status" value="1"/>
</dbReference>
<feature type="compositionally biased region" description="Acidic residues" evidence="12">
    <location>
        <begin position="359"/>
        <end position="369"/>
    </location>
</feature>
<evidence type="ECO:0000256" key="1">
    <source>
        <dbReference type="ARBA" id="ARBA00004236"/>
    </source>
</evidence>
<dbReference type="InterPro" id="IPR000270">
    <property type="entry name" value="PB1_dom"/>
</dbReference>
<evidence type="ECO:0000256" key="5">
    <source>
        <dbReference type="ARBA" id="ARBA00022427"/>
    </source>
</evidence>
<dbReference type="PROSITE" id="PS51745">
    <property type="entry name" value="PB1"/>
    <property type="match status" value="1"/>
</dbReference>
<evidence type="ECO:0000259" key="13">
    <source>
        <dbReference type="PROSITE" id="PS50106"/>
    </source>
</evidence>
<dbReference type="PANTHER" id="PTHR14102">
    <property type="entry name" value="PAR-6-RELATED"/>
    <property type="match status" value="1"/>
</dbReference>
<keyword evidence="8" id="KW-0132">Cell division</keyword>
<comment type="caution">
    <text evidence="15">The sequence shown here is derived from an EMBL/GenBank/DDBJ whole genome shotgun (WGS) entry which is preliminary data.</text>
</comment>
<dbReference type="InterPro" id="IPR001478">
    <property type="entry name" value="PDZ"/>
</dbReference>
<dbReference type="InterPro" id="IPR036034">
    <property type="entry name" value="PDZ_sf"/>
</dbReference>
<organism evidence="15 16">
    <name type="scientific">Albula goreensis</name>
    <dbReference type="NCBI Taxonomy" id="1534307"/>
    <lineage>
        <taxon>Eukaryota</taxon>
        <taxon>Metazoa</taxon>
        <taxon>Chordata</taxon>
        <taxon>Craniata</taxon>
        <taxon>Vertebrata</taxon>
        <taxon>Euteleostomi</taxon>
        <taxon>Actinopterygii</taxon>
        <taxon>Neopterygii</taxon>
        <taxon>Teleostei</taxon>
        <taxon>Albuliformes</taxon>
        <taxon>Albulidae</taxon>
        <taxon>Albula</taxon>
    </lineage>
</organism>
<dbReference type="SUPFAM" id="SSF50156">
    <property type="entry name" value="PDZ domain-like"/>
    <property type="match status" value="1"/>
</dbReference>
<gene>
    <name evidence="15" type="ORF">AGOR_G00168600</name>
</gene>
<dbReference type="EMBL" id="JAERUA010000015">
    <property type="protein sequence ID" value="KAI1889990.1"/>
    <property type="molecule type" value="Genomic_DNA"/>
</dbReference>
<feature type="compositionally biased region" description="Low complexity" evidence="12">
    <location>
        <begin position="324"/>
        <end position="343"/>
    </location>
</feature>
<dbReference type="GO" id="GO:0051301">
    <property type="term" value="P:cell division"/>
    <property type="evidence" value="ECO:0007669"/>
    <property type="project" value="UniProtKB-KW"/>
</dbReference>
<dbReference type="InterPro" id="IPR034868">
    <property type="entry name" value="PB1_Par6"/>
</dbReference>
<dbReference type="InterPro" id="IPR051741">
    <property type="entry name" value="PAR6_homolog"/>
</dbReference>
<proteinExistence type="inferred from homology"/>
<dbReference type="Gene3D" id="2.30.42.10">
    <property type="match status" value="1"/>
</dbReference>
<dbReference type="Proteomes" id="UP000829720">
    <property type="component" value="Unassembled WGS sequence"/>
</dbReference>
<feature type="non-terminal residue" evidence="15">
    <location>
        <position position="516"/>
    </location>
</feature>
<keyword evidence="10" id="KW-0472">Membrane</keyword>
<dbReference type="GO" id="GO:0007098">
    <property type="term" value="P:centrosome cycle"/>
    <property type="evidence" value="ECO:0007669"/>
    <property type="project" value="TreeGrafter"/>
</dbReference>
<dbReference type="PROSITE" id="PS50106">
    <property type="entry name" value="PDZ"/>
    <property type="match status" value="1"/>
</dbReference>
<evidence type="ECO:0000256" key="8">
    <source>
        <dbReference type="ARBA" id="ARBA00022618"/>
    </source>
</evidence>
<keyword evidence="7" id="KW-0963">Cytoplasm</keyword>
<dbReference type="SMART" id="SM00666">
    <property type="entry name" value="PB1"/>
    <property type="match status" value="1"/>
</dbReference>
<sequence length="516" mass="56496">RRLSNESVLGTPAVLRTELCVLHVSASVLPRVNARGTEVTDRSLPFLGDPHRKQPCVVHATGLHDHQLNMSRHQRTPLRNADNVIEVKSKFEAEYRRFALKRTGTGGFQEFYQLLQSVHRIPGVDVLLGYADIHGDLLPINNDDNFHKALSSANPLLRIIIQRRDVDDPVVFPTNSLQRKKKGLGLRPAQQKGKPALLIGLPQDFRQISSIIDVDILPETHRRVRLHKHGSDKPLGFYIRDGVSVRVTPQGVEKVPGVFISRLVRGGLAESTGLLGVNDEILEVNGIDVAGKSLDQVTDMMVANSHNLIVTVKPANQRNNVVRGSKASGNSSGSGFSHDSTPSPASQYVSHYSNSTAEGESDEDGDLIIENDSLPHTCPLTLPTVTAAMATPRPRRRGCGPSPRALPCTAALSRTARPPSALSTHPRTTAAQPRPAAARRACVRTATSSHCEALPSPPLLQVPPPPLPASNQITAMLLKGRSILSQQLDRTKNQQKKRTTVNKRGFYYPWKHLVFF</sequence>
<feature type="region of interest" description="Disordered" evidence="12">
    <location>
        <begin position="315"/>
        <end position="436"/>
    </location>
</feature>
<dbReference type="Pfam" id="PF00595">
    <property type="entry name" value="PDZ"/>
    <property type="match status" value="1"/>
</dbReference>
<feature type="compositionally biased region" description="Low complexity" evidence="12">
    <location>
        <begin position="383"/>
        <end position="392"/>
    </location>
</feature>
<keyword evidence="11" id="KW-0131">Cell cycle</keyword>
<dbReference type="OrthoDB" id="5868434at2759"/>
<accession>A0A8T3D200</accession>
<comment type="subcellular location">
    <subcellularLocation>
        <location evidence="2">Cell junction</location>
        <location evidence="2">Tight junction</location>
    </subcellularLocation>
    <subcellularLocation>
        <location evidence="1">Cell membrane</location>
    </subcellularLocation>
    <subcellularLocation>
        <location evidence="3">Cytoplasm</location>
    </subcellularLocation>
</comment>
<evidence type="ECO:0000256" key="9">
    <source>
        <dbReference type="ARBA" id="ARBA00022949"/>
    </source>
</evidence>
<feature type="compositionally biased region" description="Low complexity" evidence="12">
    <location>
        <begin position="424"/>
        <end position="436"/>
    </location>
</feature>
<reference evidence="15" key="1">
    <citation type="submission" date="2021-01" db="EMBL/GenBank/DDBJ databases">
        <authorList>
            <person name="Zahm M."/>
            <person name="Roques C."/>
            <person name="Cabau C."/>
            <person name="Klopp C."/>
            <person name="Donnadieu C."/>
            <person name="Jouanno E."/>
            <person name="Lampietro C."/>
            <person name="Louis A."/>
            <person name="Herpin A."/>
            <person name="Echchiki A."/>
            <person name="Berthelot C."/>
            <person name="Parey E."/>
            <person name="Roest-Crollius H."/>
            <person name="Braasch I."/>
            <person name="Postlethwait J."/>
            <person name="Bobe J."/>
            <person name="Montfort J."/>
            <person name="Bouchez O."/>
            <person name="Begum T."/>
            <person name="Mejri S."/>
            <person name="Adams A."/>
            <person name="Chen W.-J."/>
            <person name="Guiguen Y."/>
        </authorList>
    </citation>
    <scope>NUCLEOTIDE SEQUENCE</scope>
    <source>
        <tissue evidence="15">Blood</tissue>
    </source>
</reference>
<evidence type="ECO:0000313" key="16">
    <source>
        <dbReference type="Proteomes" id="UP000829720"/>
    </source>
</evidence>
<evidence type="ECO:0000256" key="12">
    <source>
        <dbReference type="SAM" id="MobiDB-lite"/>
    </source>
</evidence>
<dbReference type="SUPFAM" id="SSF54277">
    <property type="entry name" value="CAD &amp; PB1 domains"/>
    <property type="match status" value="1"/>
</dbReference>
<feature type="domain" description="PB1" evidence="14">
    <location>
        <begin position="84"/>
        <end position="164"/>
    </location>
</feature>
<dbReference type="FunFam" id="3.10.20.90:FF:000031">
    <property type="entry name" value="Partitioning defective 6 homolog alpha"/>
    <property type="match status" value="1"/>
</dbReference>
<keyword evidence="5" id="KW-0796">Tight junction</keyword>
<dbReference type="GO" id="GO:0007163">
    <property type="term" value="P:establishment or maintenance of cell polarity"/>
    <property type="evidence" value="ECO:0007669"/>
    <property type="project" value="TreeGrafter"/>
</dbReference>
<keyword evidence="9" id="KW-0965">Cell junction</keyword>
<dbReference type="CDD" id="cd06403">
    <property type="entry name" value="PB1_Par6"/>
    <property type="match status" value="1"/>
</dbReference>
<evidence type="ECO:0000256" key="11">
    <source>
        <dbReference type="ARBA" id="ARBA00023306"/>
    </source>
</evidence>
<dbReference type="FunFam" id="2.30.42.10:FF:000030">
    <property type="entry name" value="Partitioning defective 6 homolog beta"/>
    <property type="match status" value="1"/>
</dbReference>
<feature type="domain" description="PDZ" evidence="13">
    <location>
        <begin position="223"/>
        <end position="316"/>
    </location>
</feature>
<comment type="similarity">
    <text evidence="4">Belongs to the PAR6 family.</text>
</comment>
<name>A0A8T3D200_9TELE</name>
<dbReference type="GO" id="GO:0005923">
    <property type="term" value="C:bicellular tight junction"/>
    <property type="evidence" value="ECO:0007669"/>
    <property type="project" value="UniProtKB-SubCell"/>
</dbReference>
<dbReference type="GO" id="GO:0016324">
    <property type="term" value="C:apical plasma membrane"/>
    <property type="evidence" value="ECO:0007669"/>
    <property type="project" value="TreeGrafter"/>
</dbReference>
<dbReference type="Pfam" id="PF00564">
    <property type="entry name" value="PB1"/>
    <property type="match status" value="1"/>
</dbReference>
<protein>
    <recommendedName>
        <fullName evidence="17">Par-6 family cell polarity regulator alpha</fullName>
    </recommendedName>
</protein>
<keyword evidence="16" id="KW-1185">Reference proteome</keyword>
<evidence type="ECO:0000313" key="15">
    <source>
        <dbReference type="EMBL" id="KAI1889990.1"/>
    </source>
</evidence>
<evidence type="ECO:0000256" key="6">
    <source>
        <dbReference type="ARBA" id="ARBA00022475"/>
    </source>
</evidence>
<keyword evidence="6" id="KW-1003">Cell membrane</keyword>
<dbReference type="PANTHER" id="PTHR14102:SF9">
    <property type="entry name" value="PARTITIONING DEFECTIVE 6 HOMOLOG ALPHA"/>
    <property type="match status" value="1"/>
</dbReference>
<evidence type="ECO:0000256" key="3">
    <source>
        <dbReference type="ARBA" id="ARBA00004496"/>
    </source>
</evidence>
<evidence type="ECO:0000256" key="7">
    <source>
        <dbReference type="ARBA" id="ARBA00022490"/>
    </source>
</evidence>
<dbReference type="GO" id="GO:0005938">
    <property type="term" value="C:cell cortex"/>
    <property type="evidence" value="ECO:0007669"/>
    <property type="project" value="TreeGrafter"/>
</dbReference>
<evidence type="ECO:0000256" key="10">
    <source>
        <dbReference type="ARBA" id="ARBA00023136"/>
    </source>
</evidence>
<dbReference type="InterPro" id="IPR053793">
    <property type="entry name" value="PB1-like"/>
</dbReference>
<dbReference type="AlphaFoldDB" id="A0A8T3D200"/>
<dbReference type="GO" id="GO:0005634">
    <property type="term" value="C:nucleus"/>
    <property type="evidence" value="ECO:0007669"/>
    <property type="project" value="TreeGrafter"/>
</dbReference>
<evidence type="ECO:0000256" key="2">
    <source>
        <dbReference type="ARBA" id="ARBA00004435"/>
    </source>
</evidence>
<evidence type="ECO:0000256" key="4">
    <source>
        <dbReference type="ARBA" id="ARBA00008625"/>
    </source>
</evidence>
<dbReference type="Gene3D" id="3.10.20.90">
    <property type="entry name" value="Phosphatidylinositol 3-kinase Catalytic Subunit, Chain A, domain 1"/>
    <property type="match status" value="1"/>
</dbReference>
<evidence type="ECO:0000259" key="14">
    <source>
        <dbReference type="PROSITE" id="PS51745"/>
    </source>
</evidence>
<dbReference type="CDD" id="cd06718">
    <property type="entry name" value="PDZ_Par6-like"/>
    <property type="match status" value="1"/>
</dbReference>